<name>A0A0A9GIA4_ARUDO</name>
<accession>A0A0A9GIA4</accession>
<dbReference type="EMBL" id="GBRH01173036">
    <property type="protein sequence ID" value="JAE24860.1"/>
    <property type="molecule type" value="Transcribed_RNA"/>
</dbReference>
<protein>
    <submittedName>
        <fullName evidence="1">Uncharacterized protein</fullName>
    </submittedName>
</protein>
<dbReference type="AlphaFoldDB" id="A0A0A9GIA4"/>
<proteinExistence type="predicted"/>
<sequence>MGEANHLSQIESGSLNSSEQVENLAYSSFTRDNSSSMQKYFLKHVILIFDTSVHVWRYTASTSIKPHIAIISWVE</sequence>
<organism evidence="1">
    <name type="scientific">Arundo donax</name>
    <name type="common">Giant reed</name>
    <name type="synonym">Donax arundinaceus</name>
    <dbReference type="NCBI Taxonomy" id="35708"/>
    <lineage>
        <taxon>Eukaryota</taxon>
        <taxon>Viridiplantae</taxon>
        <taxon>Streptophyta</taxon>
        <taxon>Embryophyta</taxon>
        <taxon>Tracheophyta</taxon>
        <taxon>Spermatophyta</taxon>
        <taxon>Magnoliopsida</taxon>
        <taxon>Liliopsida</taxon>
        <taxon>Poales</taxon>
        <taxon>Poaceae</taxon>
        <taxon>PACMAD clade</taxon>
        <taxon>Arundinoideae</taxon>
        <taxon>Arundineae</taxon>
        <taxon>Arundo</taxon>
    </lineage>
</organism>
<evidence type="ECO:0000313" key="1">
    <source>
        <dbReference type="EMBL" id="JAE24860.1"/>
    </source>
</evidence>
<reference evidence="1" key="1">
    <citation type="submission" date="2014-09" db="EMBL/GenBank/DDBJ databases">
        <authorList>
            <person name="Magalhaes I.L.F."/>
            <person name="Oliveira U."/>
            <person name="Santos F.R."/>
            <person name="Vidigal T.H.D.A."/>
            <person name="Brescovit A.D."/>
            <person name="Santos A.J."/>
        </authorList>
    </citation>
    <scope>NUCLEOTIDE SEQUENCE</scope>
    <source>
        <tissue evidence="1">Shoot tissue taken approximately 20 cm above the soil surface</tissue>
    </source>
</reference>
<reference evidence="1" key="2">
    <citation type="journal article" date="2015" name="Data Brief">
        <title>Shoot transcriptome of the giant reed, Arundo donax.</title>
        <authorList>
            <person name="Barrero R.A."/>
            <person name="Guerrero F.D."/>
            <person name="Moolhuijzen P."/>
            <person name="Goolsby J.A."/>
            <person name="Tidwell J."/>
            <person name="Bellgard S.E."/>
            <person name="Bellgard M.I."/>
        </authorList>
    </citation>
    <scope>NUCLEOTIDE SEQUENCE</scope>
    <source>
        <tissue evidence="1">Shoot tissue taken approximately 20 cm above the soil surface</tissue>
    </source>
</reference>